<keyword evidence="4 10" id="KW-0732">Signal</keyword>
<dbReference type="Pfam" id="PF03777">
    <property type="entry name" value="ChpA-C"/>
    <property type="match status" value="2"/>
</dbReference>
<feature type="domain" description="Chaplin" evidence="11">
    <location>
        <begin position="101"/>
        <end position="141"/>
    </location>
</feature>
<accession>A0ABU2MW03</accession>
<feature type="region of interest" description="Disordered" evidence="8">
    <location>
        <begin position="139"/>
        <end position="199"/>
    </location>
</feature>
<keyword evidence="2" id="KW-0134">Cell wall</keyword>
<dbReference type="InterPro" id="IPR005528">
    <property type="entry name" value="ChpA-H"/>
</dbReference>
<evidence type="ECO:0000313" key="13">
    <source>
        <dbReference type="Proteomes" id="UP001183246"/>
    </source>
</evidence>
<evidence type="ECO:0000256" key="3">
    <source>
        <dbReference type="ARBA" id="ARBA00022525"/>
    </source>
</evidence>
<dbReference type="EMBL" id="JAVREL010000015">
    <property type="protein sequence ID" value="MDT0345700.1"/>
    <property type="molecule type" value="Genomic_DNA"/>
</dbReference>
<feature type="domain" description="Chaplin" evidence="11">
    <location>
        <begin position="39"/>
        <end position="79"/>
    </location>
</feature>
<evidence type="ECO:0000259" key="11">
    <source>
        <dbReference type="PROSITE" id="PS51884"/>
    </source>
</evidence>
<feature type="transmembrane region" description="Helical" evidence="9">
    <location>
        <begin position="205"/>
        <end position="227"/>
    </location>
</feature>
<keyword evidence="3" id="KW-0964">Secreted</keyword>
<feature type="compositionally biased region" description="Acidic residues" evidence="8">
    <location>
        <begin position="186"/>
        <end position="196"/>
    </location>
</feature>
<gene>
    <name evidence="12" type="ORF">RM590_24340</name>
</gene>
<dbReference type="PROSITE" id="PS51884">
    <property type="entry name" value="CHAPLIN"/>
    <property type="match status" value="2"/>
</dbReference>
<evidence type="ECO:0000256" key="1">
    <source>
        <dbReference type="ARBA" id="ARBA00004191"/>
    </source>
</evidence>
<evidence type="ECO:0000256" key="9">
    <source>
        <dbReference type="SAM" id="Phobius"/>
    </source>
</evidence>
<reference evidence="13" key="1">
    <citation type="submission" date="2023-07" db="EMBL/GenBank/DDBJ databases">
        <title>30 novel species of actinomycetes from the DSMZ collection.</title>
        <authorList>
            <person name="Nouioui I."/>
        </authorList>
    </citation>
    <scope>NUCLEOTIDE SEQUENCE [LARGE SCALE GENOMIC DNA]</scope>
    <source>
        <strain evidence="13">DSM 44938</strain>
    </source>
</reference>
<evidence type="ECO:0000256" key="5">
    <source>
        <dbReference type="ARBA" id="ARBA00022889"/>
    </source>
</evidence>
<feature type="compositionally biased region" description="Polar residues" evidence="8">
    <location>
        <begin position="139"/>
        <end position="155"/>
    </location>
</feature>
<protein>
    <submittedName>
        <fullName evidence="12">Chaplin</fullName>
    </submittedName>
</protein>
<proteinExistence type="predicted"/>
<keyword evidence="9" id="KW-0472">Membrane</keyword>
<evidence type="ECO:0000256" key="4">
    <source>
        <dbReference type="ARBA" id="ARBA00022729"/>
    </source>
</evidence>
<keyword evidence="6 7" id="KW-0034">Amyloid</keyword>
<keyword evidence="5" id="KW-0130">Cell adhesion</keyword>
<evidence type="ECO:0000256" key="8">
    <source>
        <dbReference type="SAM" id="MobiDB-lite"/>
    </source>
</evidence>
<sequence>MRQVTKKGLITVAAAGGLLALSGGTSYADSNAEGGAANSPGVGSGNSVQVPVEVPVNLCGNTVNVVGVLNPAFGNNCANVGHGHGGGGGSGAHADAETHGSPGVISGNSAQVPVNVPVNACGNSVSLVGLLSPVFGNSCVNGEQPQPDAPQTEQPETLPAPVADQPLDGGEPVDEEPAPADTPVTVEDDEGEDESDIPQLAATGGGLPIAAALPMGAGLLIGGVVLYRRGRMAHRG</sequence>
<feature type="signal peptide" evidence="10">
    <location>
        <begin position="1"/>
        <end position="28"/>
    </location>
</feature>
<evidence type="ECO:0000256" key="2">
    <source>
        <dbReference type="ARBA" id="ARBA00022512"/>
    </source>
</evidence>
<name>A0ABU2MW03_9ACTN</name>
<evidence type="ECO:0000256" key="7">
    <source>
        <dbReference type="PROSITE-ProRule" id="PRU01232"/>
    </source>
</evidence>
<comment type="caution">
    <text evidence="12">The sequence shown here is derived from an EMBL/GenBank/DDBJ whole genome shotgun (WGS) entry which is preliminary data.</text>
</comment>
<feature type="chain" id="PRO_5045331626" evidence="10">
    <location>
        <begin position="29"/>
        <end position="236"/>
    </location>
</feature>
<evidence type="ECO:0000256" key="10">
    <source>
        <dbReference type="SAM" id="SignalP"/>
    </source>
</evidence>
<dbReference type="RefSeq" id="WP_311706832.1">
    <property type="nucleotide sequence ID" value="NZ_JAVREL010000015.1"/>
</dbReference>
<evidence type="ECO:0000256" key="6">
    <source>
        <dbReference type="ARBA" id="ARBA00023087"/>
    </source>
</evidence>
<organism evidence="12 13">
    <name type="scientific">Streptomyces litchfieldiae</name>
    <dbReference type="NCBI Taxonomy" id="3075543"/>
    <lineage>
        <taxon>Bacteria</taxon>
        <taxon>Bacillati</taxon>
        <taxon>Actinomycetota</taxon>
        <taxon>Actinomycetes</taxon>
        <taxon>Kitasatosporales</taxon>
        <taxon>Streptomycetaceae</taxon>
        <taxon>Streptomyces</taxon>
    </lineage>
</organism>
<evidence type="ECO:0000313" key="12">
    <source>
        <dbReference type="EMBL" id="MDT0345700.1"/>
    </source>
</evidence>
<comment type="subcellular location">
    <subcellularLocation>
        <location evidence="1">Secreted</location>
        <location evidence="1">Cell wall</location>
    </subcellularLocation>
</comment>
<keyword evidence="13" id="KW-1185">Reference proteome</keyword>
<keyword evidence="9" id="KW-0812">Transmembrane</keyword>
<dbReference type="Proteomes" id="UP001183246">
    <property type="component" value="Unassembled WGS sequence"/>
</dbReference>
<keyword evidence="9" id="KW-1133">Transmembrane helix</keyword>
<feature type="region of interest" description="Disordered" evidence="8">
    <location>
        <begin position="85"/>
        <end position="106"/>
    </location>
</feature>